<sequence>MDRLFRRKVAVSDAHFCGAGLYLEPKAFAEEGVVAGSYKVRYCGGSEAEHEDIHSLRRRGSLAVTKGLSCSLRRSAFLIWVSSFCLRACGSISSPAARKYGYKDYPTAIFLLFHFPSGAESFCMYTTCWIELLDLPCELNTHKKYIYGPARALHVPWHRPLSQALVLWGEHDQIFHVEKAFKVARELGANARLEVLEDTGHMPQEEDLKRSRPPQLLASCSTIIFVI</sequence>
<dbReference type="EMBL" id="CM007650">
    <property type="protein sequence ID" value="ONM53682.1"/>
    <property type="molecule type" value="Genomic_DNA"/>
</dbReference>
<dbReference type="AlphaFoldDB" id="A0A1D6I076"/>
<evidence type="ECO:0000313" key="1">
    <source>
        <dbReference type="EMBL" id="ONM53682.1"/>
    </source>
</evidence>
<dbReference type="STRING" id="4577.A0A1D6I076"/>
<reference evidence="1" key="1">
    <citation type="submission" date="2015-12" db="EMBL/GenBank/DDBJ databases">
        <title>Update maize B73 reference genome by single molecule sequencing technologies.</title>
        <authorList>
            <consortium name="Maize Genome Sequencing Project"/>
            <person name="Ware D."/>
        </authorList>
    </citation>
    <scope>NUCLEOTIDE SEQUENCE [LARGE SCALE GENOMIC DNA]</scope>
    <source>
        <tissue evidence="1">Seedling</tissue>
    </source>
</reference>
<organism evidence="1">
    <name type="scientific">Zea mays</name>
    <name type="common">Maize</name>
    <dbReference type="NCBI Taxonomy" id="4577"/>
    <lineage>
        <taxon>Eukaryota</taxon>
        <taxon>Viridiplantae</taxon>
        <taxon>Streptophyta</taxon>
        <taxon>Embryophyta</taxon>
        <taxon>Tracheophyta</taxon>
        <taxon>Spermatophyta</taxon>
        <taxon>Magnoliopsida</taxon>
        <taxon>Liliopsida</taxon>
        <taxon>Poales</taxon>
        <taxon>Poaceae</taxon>
        <taxon>PACMAD clade</taxon>
        <taxon>Panicoideae</taxon>
        <taxon>Andropogonodae</taxon>
        <taxon>Andropogoneae</taxon>
        <taxon>Tripsacinae</taxon>
        <taxon>Zea</taxon>
    </lineage>
</organism>
<protein>
    <recommendedName>
        <fullName evidence="2">Alpha/beta-Hydrolases superfamily protein</fullName>
    </recommendedName>
</protein>
<dbReference type="InParanoid" id="A0A1D6I076"/>
<dbReference type="InterPro" id="IPR029058">
    <property type="entry name" value="AB_hydrolase_fold"/>
</dbReference>
<gene>
    <name evidence="1" type="ORF">ZEAMMB73_Zm00001d019743</name>
</gene>
<accession>A0A1D6I076</accession>
<dbReference type="SUPFAM" id="SSF53474">
    <property type="entry name" value="alpha/beta-Hydrolases"/>
    <property type="match status" value="1"/>
</dbReference>
<name>A0A1D6I076_MAIZE</name>
<proteinExistence type="predicted"/>
<dbReference type="SMR" id="A0A1D6I076"/>
<evidence type="ECO:0008006" key="2">
    <source>
        <dbReference type="Google" id="ProtNLM"/>
    </source>
</evidence>
<dbReference type="Gene3D" id="3.40.50.1820">
    <property type="entry name" value="alpha/beta hydrolase"/>
    <property type="match status" value="1"/>
</dbReference>